<sequence>MGVSNKTLFAWRISVTLGKTLSLREGNMRKLLSILFSSVILAGTAHAQARVQATHSNRLIESYRAYIGDADLYNSNGVRLTQPWQIIRQDRANFHQYHVRDSDDQSDSFFADPVNRQALEQMLRNGTMTREAANMIVRGNVWIDVDIYGGQGTGRWIDVSVSD</sequence>
<keyword evidence="2" id="KW-1185">Reference proteome</keyword>
<dbReference type="AlphaFoldDB" id="A0A7W5BKF7"/>
<name>A0A7W5BKF7_9HYPH</name>
<accession>A0A7W5BKF7</accession>
<dbReference type="EMBL" id="JACHXH010000007">
    <property type="protein sequence ID" value="MBB3134564.1"/>
    <property type="molecule type" value="Genomic_DNA"/>
</dbReference>
<organism evidence="1 2">
    <name type="scientific">Rhizobium pisi</name>
    <dbReference type="NCBI Taxonomy" id="574561"/>
    <lineage>
        <taxon>Bacteria</taxon>
        <taxon>Pseudomonadati</taxon>
        <taxon>Pseudomonadota</taxon>
        <taxon>Alphaproteobacteria</taxon>
        <taxon>Hyphomicrobiales</taxon>
        <taxon>Rhizobiaceae</taxon>
        <taxon>Rhizobium/Agrobacterium group</taxon>
        <taxon>Rhizobium</taxon>
    </lineage>
</organism>
<protein>
    <submittedName>
        <fullName evidence="1">Uncharacterized protein</fullName>
    </submittedName>
</protein>
<dbReference type="Proteomes" id="UP000518315">
    <property type="component" value="Unassembled WGS sequence"/>
</dbReference>
<proteinExistence type="predicted"/>
<comment type="caution">
    <text evidence="1">The sequence shown here is derived from an EMBL/GenBank/DDBJ whole genome shotgun (WGS) entry which is preliminary data.</text>
</comment>
<reference evidence="1 2" key="1">
    <citation type="submission" date="2020-08" db="EMBL/GenBank/DDBJ databases">
        <title>Genomic Encyclopedia of Type Strains, Phase III (KMG-III): the genomes of soil and plant-associated and newly described type strains.</title>
        <authorList>
            <person name="Whitman W."/>
        </authorList>
    </citation>
    <scope>NUCLEOTIDE SEQUENCE [LARGE SCALE GENOMIC DNA]</scope>
    <source>
        <strain evidence="1 2">CECT 4113</strain>
    </source>
</reference>
<evidence type="ECO:0000313" key="2">
    <source>
        <dbReference type="Proteomes" id="UP000518315"/>
    </source>
</evidence>
<evidence type="ECO:0000313" key="1">
    <source>
        <dbReference type="EMBL" id="MBB3134564.1"/>
    </source>
</evidence>
<gene>
    <name evidence="1" type="ORF">FHS26_002296</name>
</gene>